<dbReference type="InterPro" id="IPR006311">
    <property type="entry name" value="TAT_signal"/>
</dbReference>
<gene>
    <name evidence="6" type="ORF">DI555_03865</name>
</gene>
<dbReference type="PIRSF" id="PIRSF001112">
    <property type="entry name" value="Epoxide_hydrolase"/>
    <property type="match status" value="1"/>
</dbReference>
<reference evidence="6 7" key="1">
    <citation type="submission" date="2017-08" db="EMBL/GenBank/DDBJ databases">
        <title>Infants hospitalized years apart are colonized by the same room-sourced microbial strains.</title>
        <authorList>
            <person name="Brooks B."/>
            <person name="Olm M.R."/>
            <person name="Firek B.A."/>
            <person name="Baker R."/>
            <person name="Thomas B.C."/>
            <person name="Morowitz M.J."/>
            <person name="Banfield J.F."/>
        </authorList>
    </citation>
    <scope>NUCLEOTIDE SEQUENCE [LARGE SCALE GENOMIC DNA]</scope>
    <source>
        <strain evidence="6">S2_005_002_R2_33</strain>
    </source>
</reference>
<dbReference type="Pfam" id="PF06441">
    <property type="entry name" value="EHN"/>
    <property type="match status" value="1"/>
</dbReference>
<proteinExistence type="inferred from homology"/>
<dbReference type="Proteomes" id="UP000249082">
    <property type="component" value="Unassembled WGS sequence"/>
</dbReference>
<feature type="active site" description="Proton acceptor" evidence="4">
    <location>
        <position position="409"/>
    </location>
</feature>
<evidence type="ECO:0000313" key="6">
    <source>
        <dbReference type="EMBL" id="PZQ56505.1"/>
    </source>
</evidence>
<comment type="caution">
    <text evidence="6">The sequence shown here is derived from an EMBL/GenBank/DDBJ whole genome shotgun (WGS) entry which is preliminary data.</text>
</comment>
<dbReference type="EMBL" id="QFPX01000003">
    <property type="protein sequence ID" value="PZQ56505.1"/>
    <property type="molecule type" value="Genomic_DNA"/>
</dbReference>
<dbReference type="SUPFAM" id="SSF53474">
    <property type="entry name" value="alpha/beta-Hydrolases"/>
    <property type="match status" value="1"/>
</dbReference>
<dbReference type="Gene3D" id="3.40.50.1820">
    <property type="entry name" value="alpha/beta hydrolase"/>
    <property type="match status" value="1"/>
</dbReference>
<evidence type="ECO:0000256" key="3">
    <source>
        <dbReference type="ARBA" id="ARBA00022801"/>
    </source>
</evidence>
<dbReference type="InterPro" id="IPR016292">
    <property type="entry name" value="Epoxide_hydrolase"/>
</dbReference>
<keyword evidence="2" id="KW-0058">Aromatic hydrocarbons catabolism</keyword>
<evidence type="ECO:0000256" key="1">
    <source>
        <dbReference type="ARBA" id="ARBA00010088"/>
    </source>
</evidence>
<evidence type="ECO:0000256" key="2">
    <source>
        <dbReference type="ARBA" id="ARBA00022797"/>
    </source>
</evidence>
<evidence type="ECO:0000313" key="7">
    <source>
        <dbReference type="Proteomes" id="UP000249082"/>
    </source>
</evidence>
<feature type="domain" description="Epoxide hydrolase N-terminal" evidence="5">
    <location>
        <begin position="46"/>
        <end position="151"/>
    </location>
</feature>
<accession>A0A2W5P109</accession>
<organism evidence="6 7">
    <name type="scientific">Novosphingobium pentaromativorans</name>
    <dbReference type="NCBI Taxonomy" id="205844"/>
    <lineage>
        <taxon>Bacteria</taxon>
        <taxon>Pseudomonadati</taxon>
        <taxon>Pseudomonadota</taxon>
        <taxon>Alphaproteobacteria</taxon>
        <taxon>Sphingomonadales</taxon>
        <taxon>Sphingomonadaceae</taxon>
        <taxon>Novosphingobium</taxon>
    </lineage>
</organism>
<dbReference type="AlphaFoldDB" id="A0A2W5P109"/>
<dbReference type="PANTHER" id="PTHR21661">
    <property type="entry name" value="EPOXIDE HYDROLASE 1-RELATED"/>
    <property type="match status" value="1"/>
</dbReference>
<comment type="similarity">
    <text evidence="1">Belongs to the peptidase S33 family.</text>
</comment>
<evidence type="ECO:0000256" key="4">
    <source>
        <dbReference type="PIRSR" id="PIRSR001112-1"/>
    </source>
</evidence>
<name>A0A2W5P109_9SPHN</name>
<dbReference type="PRINTS" id="PR00412">
    <property type="entry name" value="EPOXHYDRLASE"/>
</dbReference>
<sequence length="431" mass="47165">MFADCSTSRRGFVARIGEGAALAGLAAGLTGAMPAAAHAAMAQGSVRPFRIAVPAAEIAAMKRRIAETRWADPQPVSDDSQGVRRQTLQPLMQYWAGAYDWRKVEARLNALPMFMTEIDGLDIHFIHVRSRHENAMPMILTHGWPGSVLEFLNVIAPLTDPTAHGGRAEDAFHLVIPSIPGFGFSARPTEPGWGSDRIGRAWSALMLRLGYDRYVSQGGDCGSVISQRMALQKVPGLLGIHLNMPAVVPADVARTLAAGDPAPASLSPRERAAFDQLEAFYRDNAAYAAMMNTRPQTIGYSLVDSPVGMAAWMYEKIAQWTLSDGQPERVLGRDAILDDISLYWLTATGASAARIYWEDHSNNFNARGVIDLPVAVSVFPGEIFRAPRTWAERCYTNLFYFNEATGGGHFAAWEQPTLFAQEVRAAFRSLR</sequence>
<dbReference type="InterPro" id="IPR010497">
    <property type="entry name" value="Epoxide_hydro_N"/>
</dbReference>
<keyword evidence="3 6" id="KW-0378">Hydrolase</keyword>
<dbReference type="InterPro" id="IPR029058">
    <property type="entry name" value="AB_hydrolase_fold"/>
</dbReference>
<dbReference type="GO" id="GO:0004301">
    <property type="term" value="F:epoxide hydrolase activity"/>
    <property type="evidence" value="ECO:0007669"/>
    <property type="project" value="TreeGrafter"/>
</dbReference>
<evidence type="ECO:0000259" key="5">
    <source>
        <dbReference type="Pfam" id="PF06441"/>
    </source>
</evidence>
<dbReference type="InterPro" id="IPR000639">
    <property type="entry name" value="Epox_hydrolase-like"/>
</dbReference>
<dbReference type="GO" id="GO:0097176">
    <property type="term" value="P:epoxide metabolic process"/>
    <property type="evidence" value="ECO:0007669"/>
    <property type="project" value="TreeGrafter"/>
</dbReference>
<dbReference type="PANTHER" id="PTHR21661:SF35">
    <property type="entry name" value="EPOXIDE HYDROLASE"/>
    <property type="match status" value="1"/>
</dbReference>
<feature type="active site" description="Proton donor" evidence="4">
    <location>
        <position position="356"/>
    </location>
</feature>
<protein>
    <submittedName>
        <fullName evidence="6">Epoxide hydrolase</fullName>
    </submittedName>
</protein>
<feature type="active site" description="Nucleophile" evidence="4">
    <location>
        <position position="220"/>
    </location>
</feature>
<dbReference type="PROSITE" id="PS51318">
    <property type="entry name" value="TAT"/>
    <property type="match status" value="1"/>
</dbReference>